<gene>
    <name evidence="2" type="ORF">Vau01_027740</name>
</gene>
<dbReference type="EMBL" id="BOPG01000016">
    <property type="protein sequence ID" value="GIJ55258.1"/>
    <property type="molecule type" value="Genomic_DNA"/>
</dbReference>
<evidence type="ECO:0000313" key="3">
    <source>
        <dbReference type="Proteomes" id="UP000612585"/>
    </source>
</evidence>
<dbReference type="Proteomes" id="UP000612585">
    <property type="component" value="Unassembled WGS sequence"/>
</dbReference>
<feature type="transmembrane region" description="Helical" evidence="1">
    <location>
        <begin position="53"/>
        <end position="72"/>
    </location>
</feature>
<comment type="caution">
    <text evidence="2">The sequence shown here is derived from an EMBL/GenBank/DDBJ whole genome shotgun (WGS) entry which is preliminary data.</text>
</comment>
<evidence type="ECO:0000256" key="1">
    <source>
        <dbReference type="SAM" id="Phobius"/>
    </source>
</evidence>
<proteinExistence type="predicted"/>
<keyword evidence="1" id="KW-0472">Membrane</keyword>
<organism evidence="2 3">
    <name type="scientific">Virgisporangium aurantiacum</name>
    <dbReference type="NCBI Taxonomy" id="175570"/>
    <lineage>
        <taxon>Bacteria</taxon>
        <taxon>Bacillati</taxon>
        <taxon>Actinomycetota</taxon>
        <taxon>Actinomycetes</taxon>
        <taxon>Micromonosporales</taxon>
        <taxon>Micromonosporaceae</taxon>
        <taxon>Virgisporangium</taxon>
    </lineage>
</organism>
<dbReference type="Gene3D" id="3.10.450.50">
    <property type="match status" value="1"/>
</dbReference>
<name>A0A8J4DZ83_9ACTN</name>
<protein>
    <submittedName>
        <fullName evidence="2">Uncharacterized protein</fullName>
    </submittedName>
</protein>
<dbReference type="SUPFAM" id="SSF54427">
    <property type="entry name" value="NTF2-like"/>
    <property type="match status" value="1"/>
</dbReference>
<keyword evidence="1" id="KW-0812">Transmembrane</keyword>
<evidence type="ECO:0000313" key="2">
    <source>
        <dbReference type="EMBL" id="GIJ55258.1"/>
    </source>
</evidence>
<keyword evidence="1" id="KW-1133">Transmembrane helix</keyword>
<sequence>MDVDMKDDMDDDRHLEVSTVAVTVWTPEPTEHEPVPEVPPKSDTDRTVLRLKIGLAAAIAVAVALAGALFVVRHQSSEEQLVTEAVAAYTKAWNAHDAKAVRAAMALNGTFSASDSLQQMPMFTAYSGPELERVLNKLFDAGVTLETTSRVLIAGDHTSRATVAQKFTYTVYGLPVAEDGLSQFTLQAGEGADRGKLVIAQHLWWRPRPPSSPSMLWILES</sequence>
<keyword evidence="3" id="KW-1185">Reference proteome</keyword>
<dbReference type="AlphaFoldDB" id="A0A8J4DZ83"/>
<reference evidence="2" key="1">
    <citation type="submission" date="2021-01" db="EMBL/GenBank/DDBJ databases">
        <title>Whole genome shotgun sequence of Virgisporangium aurantiacum NBRC 16421.</title>
        <authorList>
            <person name="Komaki H."/>
            <person name="Tamura T."/>
        </authorList>
    </citation>
    <scope>NUCLEOTIDE SEQUENCE</scope>
    <source>
        <strain evidence="2">NBRC 16421</strain>
    </source>
</reference>
<dbReference type="InterPro" id="IPR032710">
    <property type="entry name" value="NTF2-like_dom_sf"/>
</dbReference>
<accession>A0A8J4DZ83</accession>